<evidence type="ECO:0000313" key="2">
    <source>
        <dbReference type="EMBL" id="EDM10249.1"/>
    </source>
</evidence>
<dbReference type="EMBL" id="CH473955">
    <property type="protein sequence ID" value="EDM10249.1"/>
    <property type="molecule type" value="Genomic_DNA"/>
</dbReference>
<reference evidence="3" key="1">
    <citation type="submission" date="2005-09" db="EMBL/GenBank/DDBJ databases">
        <authorList>
            <person name="Mural R.J."/>
            <person name="Li P.W."/>
            <person name="Adams M.D."/>
            <person name="Amanatides P.G."/>
            <person name="Baden-Tillson H."/>
            <person name="Barnstead M."/>
            <person name="Chin S.H."/>
            <person name="Dew I."/>
            <person name="Evans C.A."/>
            <person name="Ferriera S."/>
            <person name="Flanigan M."/>
            <person name="Fosler C."/>
            <person name="Glodek A."/>
            <person name="Gu Z."/>
            <person name="Holt R.A."/>
            <person name="Jennings D."/>
            <person name="Kraft C.L."/>
            <person name="Lu F."/>
            <person name="Nguyen T."/>
            <person name="Nusskern D.R."/>
            <person name="Pfannkoch C.M."/>
            <person name="Sitter C."/>
            <person name="Sutton G.G."/>
            <person name="Venter J.C."/>
            <person name="Wang Z."/>
            <person name="Woodage T."/>
            <person name="Zheng X.H."/>
            <person name="Zhong F."/>
        </authorList>
    </citation>
    <scope>NUCLEOTIDE SEQUENCE [LARGE SCALE GENOMIC DNA]</scope>
    <source>
        <strain>BN</strain>
        <strain evidence="3">Sprague-Dawley</strain>
    </source>
</reference>
<name>A6I5E1_RAT</name>
<feature type="region of interest" description="Disordered" evidence="1">
    <location>
        <begin position="1"/>
        <end position="37"/>
    </location>
</feature>
<protein>
    <submittedName>
        <fullName evidence="2">RCG44469</fullName>
    </submittedName>
</protein>
<sequence>MKASGPSAAPRTHKQGQRPRKGPDSRTSLILAGRDMR</sequence>
<evidence type="ECO:0000256" key="1">
    <source>
        <dbReference type="SAM" id="MobiDB-lite"/>
    </source>
</evidence>
<organism evidence="2 3">
    <name type="scientific">Rattus norvegicus</name>
    <name type="common">Rat</name>
    <dbReference type="NCBI Taxonomy" id="10116"/>
    <lineage>
        <taxon>Eukaryota</taxon>
        <taxon>Metazoa</taxon>
        <taxon>Chordata</taxon>
        <taxon>Craniata</taxon>
        <taxon>Vertebrata</taxon>
        <taxon>Euteleostomi</taxon>
        <taxon>Mammalia</taxon>
        <taxon>Eutheria</taxon>
        <taxon>Euarchontoglires</taxon>
        <taxon>Glires</taxon>
        <taxon>Rodentia</taxon>
        <taxon>Myomorpha</taxon>
        <taxon>Muroidea</taxon>
        <taxon>Muridae</taxon>
        <taxon>Murinae</taxon>
        <taxon>Rattus</taxon>
    </lineage>
</organism>
<dbReference type="AlphaFoldDB" id="A6I5E1"/>
<gene>
    <name evidence="2" type="ORF">rCG_44469</name>
</gene>
<accession>A6I5E1</accession>
<evidence type="ECO:0000313" key="3">
    <source>
        <dbReference type="Proteomes" id="UP000234681"/>
    </source>
</evidence>
<proteinExistence type="predicted"/>
<feature type="compositionally biased region" description="Basic residues" evidence="1">
    <location>
        <begin position="11"/>
        <end position="20"/>
    </location>
</feature>
<dbReference type="Proteomes" id="UP000234681">
    <property type="component" value="Chromosome 2"/>
</dbReference>